<dbReference type="PROSITE" id="PS51671">
    <property type="entry name" value="ACT"/>
    <property type="match status" value="1"/>
</dbReference>
<evidence type="ECO:0000256" key="7">
    <source>
        <dbReference type="ARBA" id="ARBA00023163"/>
    </source>
</evidence>
<dbReference type="InterPro" id="IPR030828">
    <property type="entry name" value="HTH_TyrR"/>
</dbReference>
<dbReference type="OrthoDB" id="9765164at2"/>
<dbReference type="eggNOG" id="COG3829">
    <property type="taxonomic scope" value="Bacteria"/>
</dbReference>
<evidence type="ECO:0000313" key="13">
    <source>
        <dbReference type="EMBL" id="AEG60504.1"/>
    </source>
</evidence>
<feature type="domain" description="ACT" evidence="12">
    <location>
        <begin position="7"/>
        <end position="77"/>
    </location>
</feature>
<dbReference type="SUPFAM" id="SSF52540">
    <property type="entry name" value="P-loop containing nucleoside triphosphate hydrolases"/>
    <property type="match status" value="1"/>
</dbReference>
<dbReference type="Pfam" id="PF00989">
    <property type="entry name" value="PAS"/>
    <property type="match status" value="1"/>
</dbReference>
<dbReference type="InterPro" id="IPR000014">
    <property type="entry name" value="PAS"/>
</dbReference>
<dbReference type="Gene3D" id="3.30.450.20">
    <property type="entry name" value="PAS domain"/>
    <property type="match status" value="1"/>
</dbReference>
<dbReference type="SUPFAM" id="SSF46689">
    <property type="entry name" value="Homeodomain-like"/>
    <property type="match status" value="1"/>
</dbReference>
<dbReference type="Proteomes" id="UP000009234">
    <property type="component" value="Chromosome"/>
</dbReference>
<dbReference type="HOGENOM" id="CLU_000445_8_1_9"/>
<dbReference type="PANTHER" id="PTHR32071">
    <property type="entry name" value="TRANSCRIPTIONAL REGULATORY PROTEIN"/>
    <property type="match status" value="1"/>
</dbReference>
<dbReference type="InterPro" id="IPR002078">
    <property type="entry name" value="Sigma_54_int"/>
</dbReference>
<dbReference type="GO" id="GO:0005524">
    <property type="term" value="F:ATP binding"/>
    <property type="evidence" value="ECO:0007669"/>
    <property type="project" value="UniProtKB-KW"/>
</dbReference>
<dbReference type="InterPro" id="IPR003593">
    <property type="entry name" value="AAA+_ATPase"/>
</dbReference>
<dbReference type="Gene3D" id="1.10.8.60">
    <property type="match status" value="1"/>
</dbReference>
<dbReference type="PROSITE" id="PS00676">
    <property type="entry name" value="SIGMA54_INTERACT_2"/>
    <property type="match status" value="1"/>
</dbReference>
<dbReference type="Pfam" id="PF18024">
    <property type="entry name" value="HTH_50"/>
    <property type="match status" value="1"/>
</dbReference>
<accession>F6DLF6</accession>
<keyword evidence="6" id="KW-0010">Activator</keyword>
<keyword evidence="7" id="KW-0804">Transcription</keyword>
<sequence>MQAQEIVIQIHFVDRLGLAHEILEIFKNEKISLLGMEAQTNQVMMVKFACPSDRKLQRLMAELKKINGIQAVAQRDQMPYEHREHQLETILNSVSEGILAVDSQGQITHINDVACQILDFSREKVLGKTVEELFSIEIPIQETLKTGRSYRFTEIKMKKGSKVIHYLTSGVPVINEKGQIMGAVATVKDYRQVEEILSKVELGNKRLTTFDDIVHQSGRMRQLVETAKIVARGNSTILLRGESGTGKELFARAIHMESHRSLAPFIAVNCAALPETLLESELFGYEEGAFTGAARGGKKGLFEQAENGTLFLDEIGELSPHMQVRLLRVLQESTIRKIGGILEIPVNVRIIAATHRNLEEMVRQKTFREDLYYRLDVIPLRIPPLRERPEDIPLTAQHLVRKICARLGKPEKFLTKESADFLMNQTWPGNVRQLENTLERIINVSDSTEILPRHFNQWASTEPGSCILQGNGGRGISVPLGDKIPPLKEIVGEVEKQVLQHVLEKYPSSRKAGNVLGVSNTTILNKIKTYDIILTEKE</sequence>
<feature type="domain" description="Sigma-54 factor interaction" evidence="9">
    <location>
        <begin position="213"/>
        <end position="443"/>
    </location>
</feature>
<evidence type="ECO:0000256" key="2">
    <source>
        <dbReference type="ARBA" id="ARBA00022797"/>
    </source>
</evidence>
<dbReference type="PROSITE" id="PS50113">
    <property type="entry name" value="PAC"/>
    <property type="match status" value="1"/>
</dbReference>
<dbReference type="AlphaFoldDB" id="F6DLF6"/>
<keyword evidence="5" id="KW-0238">DNA-binding</keyword>
<name>F6DLF6_DESRL</name>
<keyword evidence="4" id="KW-0805">Transcription regulation</keyword>
<dbReference type="Pfam" id="PF25601">
    <property type="entry name" value="AAA_lid_14"/>
    <property type="match status" value="1"/>
</dbReference>
<feature type="domain" description="PAC" evidence="11">
    <location>
        <begin position="148"/>
        <end position="202"/>
    </location>
</feature>
<dbReference type="PROSITE" id="PS50045">
    <property type="entry name" value="SIGMA54_INTERACT_4"/>
    <property type="match status" value="1"/>
</dbReference>
<evidence type="ECO:0000259" key="12">
    <source>
        <dbReference type="PROSITE" id="PS51671"/>
    </source>
</evidence>
<dbReference type="GO" id="GO:0006355">
    <property type="term" value="P:regulation of DNA-templated transcription"/>
    <property type="evidence" value="ECO:0007669"/>
    <property type="project" value="InterPro"/>
</dbReference>
<dbReference type="SUPFAM" id="SSF55021">
    <property type="entry name" value="ACT-like"/>
    <property type="match status" value="1"/>
</dbReference>
<dbReference type="InterPro" id="IPR025944">
    <property type="entry name" value="Sigma_54_int_dom_CS"/>
</dbReference>
<dbReference type="Gene3D" id="3.30.70.260">
    <property type="match status" value="1"/>
</dbReference>
<dbReference type="NCBIfam" id="TIGR00229">
    <property type="entry name" value="sensory_box"/>
    <property type="match status" value="1"/>
</dbReference>
<evidence type="ECO:0000313" key="14">
    <source>
        <dbReference type="Proteomes" id="UP000009234"/>
    </source>
</evidence>
<dbReference type="PROSITE" id="PS00675">
    <property type="entry name" value="SIGMA54_INTERACT_1"/>
    <property type="match status" value="1"/>
</dbReference>
<dbReference type="InterPro" id="IPR058031">
    <property type="entry name" value="AAA_lid_NorR"/>
</dbReference>
<dbReference type="STRING" id="696281.Desru_2255"/>
<dbReference type="EMBL" id="CP002780">
    <property type="protein sequence ID" value="AEG60504.1"/>
    <property type="molecule type" value="Genomic_DNA"/>
</dbReference>
<proteinExistence type="predicted"/>
<dbReference type="PROSITE" id="PS50112">
    <property type="entry name" value="PAS"/>
    <property type="match status" value="1"/>
</dbReference>
<evidence type="ECO:0000256" key="6">
    <source>
        <dbReference type="ARBA" id="ARBA00023159"/>
    </source>
</evidence>
<dbReference type="PANTHER" id="PTHR32071:SF57">
    <property type="entry name" value="C4-DICARBOXYLATE TRANSPORT TRANSCRIPTIONAL REGULATORY PROTEIN DCTD"/>
    <property type="match status" value="1"/>
</dbReference>
<dbReference type="InterPro" id="IPR027417">
    <property type="entry name" value="P-loop_NTPase"/>
</dbReference>
<dbReference type="KEGG" id="dru:Desru_2255"/>
<dbReference type="InterPro" id="IPR025662">
    <property type="entry name" value="Sigma_54_int_dom_ATP-bd_1"/>
</dbReference>
<evidence type="ECO:0000256" key="5">
    <source>
        <dbReference type="ARBA" id="ARBA00023125"/>
    </source>
</evidence>
<keyword evidence="14" id="KW-1185">Reference proteome</keyword>
<feature type="domain" description="PAS" evidence="10">
    <location>
        <begin position="83"/>
        <end position="137"/>
    </location>
</feature>
<dbReference type="FunFam" id="3.40.50.300:FF:000006">
    <property type="entry name" value="DNA-binding transcriptional regulator NtrC"/>
    <property type="match status" value="1"/>
</dbReference>
<dbReference type="InterPro" id="IPR013767">
    <property type="entry name" value="PAS_fold"/>
</dbReference>
<evidence type="ECO:0000256" key="4">
    <source>
        <dbReference type="ARBA" id="ARBA00023015"/>
    </source>
</evidence>
<organism evidence="13 14">
    <name type="scientific">Desulforamulus ruminis (strain ATCC 23193 / DSM 2154 / NCIMB 8452 / DL)</name>
    <name type="common">Desulfotomaculum ruminis</name>
    <dbReference type="NCBI Taxonomy" id="696281"/>
    <lineage>
        <taxon>Bacteria</taxon>
        <taxon>Bacillati</taxon>
        <taxon>Bacillota</taxon>
        <taxon>Clostridia</taxon>
        <taxon>Eubacteriales</taxon>
        <taxon>Peptococcaceae</taxon>
        <taxon>Desulforamulus</taxon>
    </lineage>
</organism>
<dbReference type="InterPro" id="IPR035965">
    <property type="entry name" value="PAS-like_dom_sf"/>
</dbReference>
<evidence type="ECO:0000256" key="8">
    <source>
        <dbReference type="ARBA" id="ARBA00029500"/>
    </source>
</evidence>
<evidence type="ECO:0000259" key="9">
    <source>
        <dbReference type="PROSITE" id="PS50045"/>
    </source>
</evidence>
<dbReference type="SMART" id="SM00091">
    <property type="entry name" value="PAS"/>
    <property type="match status" value="1"/>
</dbReference>
<protein>
    <recommendedName>
        <fullName evidence="8">HTH-type transcriptional regulatory protein TyrR</fullName>
    </recommendedName>
</protein>
<evidence type="ECO:0000256" key="1">
    <source>
        <dbReference type="ARBA" id="ARBA00022741"/>
    </source>
</evidence>
<dbReference type="InterPro" id="IPR009057">
    <property type="entry name" value="Homeodomain-like_sf"/>
</dbReference>
<dbReference type="RefSeq" id="WP_013842263.1">
    <property type="nucleotide sequence ID" value="NC_015589.1"/>
</dbReference>
<reference evidence="14" key="1">
    <citation type="submission" date="2011-05" db="EMBL/GenBank/DDBJ databases">
        <title>Complete sequence of Desulfotomaculum ruminis DSM 2154.</title>
        <authorList>
            <person name="Lucas S."/>
            <person name="Copeland A."/>
            <person name="Lapidus A."/>
            <person name="Cheng J.-F."/>
            <person name="Goodwin L."/>
            <person name="Pitluck S."/>
            <person name="Lu M."/>
            <person name="Detter J.C."/>
            <person name="Han C."/>
            <person name="Tapia R."/>
            <person name="Land M."/>
            <person name="Hauser L."/>
            <person name="Kyrpides N."/>
            <person name="Ivanova N."/>
            <person name="Mikhailova N."/>
            <person name="Pagani I."/>
            <person name="Stams A.J.M."/>
            <person name="Plugge C.M."/>
            <person name="Muyzer G."/>
            <person name="Kuever J."/>
            <person name="Parshina S.N."/>
            <person name="Ivanova A.E."/>
            <person name="Nazina T.N."/>
            <person name="Brambilla E."/>
            <person name="Spring S."/>
            <person name="Klenk H.-P."/>
            <person name="Woyke T."/>
        </authorList>
    </citation>
    <scope>NUCLEOTIDE SEQUENCE [LARGE SCALE GENOMIC DNA]</scope>
    <source>
        <strain evidence="14">ATCC 23193 / DSM 2154 / NCIB 8452 / DL</strain>
    </source>
</reference>
<dbReference type="InterPro" id="IPR002912">
    <property type="entry name" value="ACT_dom"/>
</dbReference>
<evidence type="ECO:0000256" key="3">
    <source>
        <dbReference type="ARBA" id="ARBA00022840"/>
    </source>
</evidence>
<keyword evidence="3" id="KW-0067">ATP-binding</keyword>
<keyword evidence="1" id="KW-0547">Nucleotide-binding</keyword>
<dbReference type="CDD" id="cd00009">
    <property type="entry name" value="AAA"/>
    <property type="match status" value="1"/>
</dbReference>
<dbReference type="InterPro" id="IPR000700">
    <property type="entry name" value="PAS-assoc_C"/>
</dbReference>
<dbReference type="PROSITE" id="PS00688">
    <property type="entry name" value="SIGMA54_INTERACT_3"/>
    <property type="match status" value="1"/>
</dbReference>
<dbReference type="SUPFAM" id="SSF55785">
    <property type="entry name" value="PYP-like sensor domain (PAS domain)"/>
    <property type="match status" value="1"/>
</dbReference>
<evidence type="ECO:0000259" key="11">
    <source>
        <dbReference type="PROSITE" id="PS50113"/>
    </source>
</evidence>
<dbReference type="InterPro" id="IPR025943">
    <property type="entry name" value="Sigma_54_int_dom_ATP-bd_2"/>
</dbReference>
<dbReference type="SMART" id="SM00382">
    <property type="entry name" value="AAA"/>
    <property type="match status" value="1"/>
</dbReference>
<dbReference type="GO" id="GO:0003677">
    <property type="term" value="F:DNA binding"/>
    <property type="evidence" value="ECO:0007669"/>
    <property type="project" value="UniProtKB-KW"/>
</dbReference>
<dbReference type="NCBIfam" id="TIGR04381">
    <property type="entry name" value="HTH_TypR"/>
    <property type="match status" value="1"/>
</dbReference>
<dbReference type="CDD" id="cd00130">
    <property type="entry name" value="PAS"/>
    <property type="match status" value="1"/>
</dbReference>
<dbReference type="Gene3D" id="3.40.50.300">
    <property type="entry name" value="P-loop containing nucleotide triphosphate hydrolases"/>
    <property type="match status" value="1"/>
</dbReference>
<dbReference type="InterPro" id="IPR045865">
    <property type="entry name" value="ACT-like_dom_sf"/>
</dbReference>
<reference evidence="13 14" key="2">
    <citation type="journal article" date="2012" name="Stand. Genomic Sci.">
        <title>Complete genome sequence of the sulfate-reducing firmicute Desulfotomaculum ruminis type strain (DL(T)).</title>
        <authorList>
            <person name="Spring S."/>
            <person name="Visser M."/>
            <person name="Lu M."/>
            <person name="Copeland A."/>
            <person name="Lapidus A."/>
            <person name="Lucas S."/>
            <person name="Cheng J.F."/>
            <person name="Han C."/>
            <person name="Tapia R."/>
            <person name="Goodwin L.A."/>
            <person name="Pitluck S."/>
            <person name="Ivanova N."/>
            <person name="Land M."/>
            <person name="Hauser L."/>
            <person name="Larimer F."/>
            <person name="Rohde M."/>
            <person name="Goker M."/>
            <person name="Detter J.C."/>
            <person name="Kyrpides N.C."/>
            <person name="Woyke T."/>
            <person name="Schaap P.J."/>
            <person name="Plugge C.M."/>
            <person name="Muyzer G."/>
            <person name="Kuever J."/>
            <person name="Pereira I.A."/>
            <person name="Parshina S.N."/>
            <person name="Bernier-Latmani R."/>
            <person name="Stams A.J."/>
            <person name="Klenk H.P."/>
        </authorList>
    </citation>
    <scope>NUCLEOTIDE SEQUENCE [LARGE SCALE GENOMIC DNA]</scope>
    <source>
        <strain evidence="14">ATCC 23193 / DSM 2154 / NCIB 8452 / DL</strain>
    </source>
</reference>
<dbReference type="Gene3D" id="1.10.10.60">
    <property type="entry name" value="Homeodomain-like"/>
    <property type="match status" value="1"/>
</dbReference>
<gene>
    <name evidence="13" type="ordered locus">Desru_2255</name>
</gene>
<dbReference type="Pfam" id="PF00158">
    <property type="entry name" value="Sigma54_activat"/>
    <property type="match status" value="1"/>
</dbReference>
<evidence type="ECO:0000259" key="10">
    <source>
        <dbReference type="PROSITE" id="PS50112"/>
    </source>
</evidence>
<keyword evidence="2" id="KW-0058">Aromatic hydrocarbons catabolism</keyword>